<dbReference type="VEuPathDB" id="TriTrypDB:LDHU3_08.1020"/>
<dbReference type="AlphaFoldDB" id="A0A504Y3A8"/>
<dbReference type="EMBL" id="RHLC01000014">
    <property type="protein sequence ID" value="TPP52770.1"/>
    <property type="molecule type" value="Genomic_DNA"/>
</dbReference>
<name>A0A504Y3A8_LEIDO</name>
<dbReference type="VEuPathDB" id="TriTrypDB:LdCL_080012900"/>
<evidence type="ECO:0000313" key="2">
    <source>
        <dbReference type="Proteomes" id="UP000318447"/>
    </source>
</evidence>
<comment type="caution">
    <text evidence="1">The sequence shown here is derived from an EMBL/GenBank/DDBJ whole genome shotgun (WGS) entry which is preliminary data.</text>
</comment>
<accession>A0A504Y3A8</accession>
<dbReference type="VEuPathDB" id="TriTrypDB:LDHU3_29.1980"/>
<evidence type="ECO:0000313" key="1">
    <source>
        <dbReference type="EMBL" id="TPP52770.1"/>
    </source>
</evidence>
<dbReference type="Proteomes" id="UP000318447">
    <property type="component" value="Unassembled WGS sequence"/>
</dbReference>
<gene>
    <name evidence="1" type="ORF">CGC21_28225</name>
</gene>
<reference evidence="2" key="1">
    <citation type="submission" date="2019-02" db="EMBL/GenBank/DDBJ databases">
        <title>FDA dAtabase for Regulatory Grade micrObial Sequences (FDA-ARGOS): Supporting development and validation of Infectious Disease Dx tests.</title>
        <authorList>
            <person name="Duncan R."/>
            <person name="Fisher C."/>
            <person name="Tallon L."/>
            <person name="Sadzewicz L."/>
            <person name="Sengamalay N."/>
            <person name="Ott S."/>
            <person name="Godinez A."/>
            <person name="Nagaraj S."/>
            <person name="Vavikolanu K."/>
            <person name="Nadendla S."/>
            <person name="Aluvathingal J."/>
            <person name="Sichtig H."/>
        </authorList>
    </citation>
    <scope>NUCLEOTIDE SEQUENCE [LARGE SCALE GENOMIC DNA]</scope>
    <source>
        <strain evidence="2">FDAARGOS_361</strain>
    </source>
</reference>
<organism evidence="1 2">
    <name type="scientific">Leishmania donovani</name>
    <dbReference type="NCBI Taxonomy" id="5661"/>
    <lineage>
        <taxon>Eukaryota</taxon>
        <taxon>Discoba</taxon>
        <taxon>Euglenozoa</taxon>
        <taxon>Kinetoplastea</taxon>
        <taxon>Metakinetoplastina</taxon>
        <taxon>Trypanosomatida</taxon>
        <taxon>Trypanosomatidae</taxon>
        <taxon>Leishmaniinae</taxon>
        <taxon>Leishmania</taxon>
    </lineage>
</organism>
<dbReference type="VEuPathDB" id="TriTrypDB:LdBPK_080740.1"/>
<proteinExistence type="predicted"/>
<protein>
    <submittedName>
        <fullName evidence="1">Uncharacterized protein</fullName>
    </submittedName>
</protein>
<sequence>MSSRCNTCVGLIAEKQLCMGILVHGQASRGLTLAGLLADYVRYRWHLMSTENWGKGGRPAHAAVSRFMDNRLRPLPGDEADAGMGRLTASAVRRSTFAQPALEGLRIAAYAPAEPGVLSSHCRLHVTSGHAIAQLSSLVFAVDFDDSPSPPAIVVTEGVCTFLNDLKYLQVVERVCFAGLSATDDSARMPLMEKEAWQRYHHRQMRNIYRKRVRKRDRRCTPAKYPGIISVSLDCRTYPPQQLSDQMRFVVKTLRKKVHLGQRDHHRRAASSDGYGNTDGFLCCASPPVERLSTGSAHLAILVITGYFEFGVSELCRRAPHVEGMSASSLLSATRNTGLAASRRSAWTPWEGACRMAKAAKGEAPLQALACTQHTTDAVSRNHLINITAASGNGLAELLAAVHPRRVPAARHASQLQATCADGPHAGGDTAAPRSAALGDVVLDGPVRDARLFRDRLFPAASRRFLL</sequence>